<evidence type="ECO:0000313" key="3">
    <source>
        <dbReference type="Proteomes" id="UP000660611"/>
    </source>
</evidence>
<feature type="transmembrane region" description="Helical" evidence="1">
    <location>
        <begin position="65"/>
        <end position="85"/>
    </location>
</feature>
<keyword evidence="1" id="KW-1133">Transmembrane helix</keyword>
<dbReference type="Proteomes" id="UP000660611">
    <property type="component" value="Unassembled WGS sequence"/>
</dbReference>
<dbReference type="AlphaFoldDB" id="A0A919PSY1"/>
<reference evidence="2" key="1">
    <citation type="submission" date="2021-01" db="EMBL/GenBank/DDBJ databases">
        <title>Whole genome shotgun sequence of Dactylosporangium siamense NBRC 106093.</title>
        <authorList>
            <person name="Komaki H."/>
            <person name="Tamura T."/>
        </authorList>
    </citation>
    <scope>NUCLEOTIDE SEQUENCE</scope>
    <source>
        <strain evidence="2">NBRC 106093</strain>
    </source>
</reference>
<proteinExistence type="predicted"/>
<evidence type="ECO:0000313" key="2">
    <source>
        <dbReference type="EMBL" id="GIG49142.1"/>
    </source>
</evidence>
<dbReference type="EMBL" id="BONQ01000111">
    <property type="protein sequence ID" value="GIG49142.1"/>
    <property type="molecule type" value="Genomic_DNA"/>
</dbReference>
<organism evidence="2 3">
    <name type="scientific">Dactylosporangium siamense</name>
    <dbReference type="NCBI Taxonomy" id="685454"/>
    <lineage>
        <taxon>Bacteria</taxon>
        <taxon>Bacillati</taxon>
        <taxon>Actinomycetota</taxon>
        <taxon>Actinomycetes</taxon>
        <taxon>Micromonosporales</taxon>
        <taxon>Micromonosporaceae</taxon>
        <taxon>Dactylosporangium</taxon>
    </lineage>
</organism>
<keyword evidence="1" id="KW-0812">Transmembrane</keyword>
<keyword evidence="1" id="KW-0472">Membrane</keyword>
<protein>
    <submittedName>
        <fullName evidence="2">ABC transporter permease</fullName>
    </submittedName>
</protein>
<evidence type="ECO:0000256" key="1">
    <source>
        <dbReference type="SAM" id="Phobius"/>
    </source>
</evidence>
<gene>
    <name evidence="2" type="ORF">Dsi01nite_071830</name>
</gene>
<sequence>MPPALRGALAAEWIKLWSVRSTWLALSFALLSGVGLGLIDTVSVVRSWDTLPPADRAAFDAAGSAFSGLPLAQLAFGVLGVLVVAGEYATGSIIPTLTAVPRRGLVYLAKAAVLAGTTLVFGETLAFGTFWLGQAVLAGHDLDADLGDPGILRAVSSAGLYLSVIAMIGFGLGALARQPAVGVAALFALVFLAYGVGRALEGWSYLPSRLTLSNAGDVVGQVHATAAKPRLPSLRLAYLTLAMYVTLALGGGGWRTARDA</sequence>
<feature type="transmembrane region" description="Helical" evidence="1">
    <location>
        <begin position="23"/>
        <end position="45"/>
    </location>
</feature>
<feature type="transmembrane region" description="Helical" evidence="1">
    <location>
        <begin position="151"/>
        <end position="173"/>
    </location>
</feature>
<accession>A0A919PSY1</accession>
<feature type="transmembrane region" description="Helical" evidence="1">
    <location>
        <begin position="105"/>
        <end position="131"/>
    </location>
</feature>
<name>A0A919PSY1_9ACTN</name>
<feature type="transmembrane region" description="Helical" evidence="1">
    <location>
        <begin position="180"/>
        <end position="200"/>
    </location>
</feature>
<comment type="caution">
    <text evidence="2">The sequence shown here is derived from an EMBL/GenBank/DDBJ whole genome shotgun (WGS) entry which is preliminary data.</text>
</comment>
<keyword evidence="3" id="KW-1185">Reference proteome</keyword>
<feature type="transmembrane region" description="Helical" evidence="1">
    <location>
        <begin position="236"/>
        <end position="254"/>
    </location>
</feature>